<dbReference type="Gramene" id="mRNA:HanXRQr2_Chr12g0536861">
    <property type="protein sequence ID" value="CDS:HanXRQr2_Chr12g0536861.1"/>
    <property type="gene ID" value="HanXRQr2_Chr12g0536861"/>
</dbReference>
<gene>
    <name evidence="2" type="ORF">HanXRQr2_Chr12g0536861</name>
</gene>
<keyword evidence="3" id="KW-1185">Reference proteome</keyword>
<reference evidence="2" key="2">
    <citation type="submission" date="2020-06" db="EMBL/GenBank/DDBJ databases">
        <title>Helianthus annuus Genome sequencing and assembly Release 2.</title>
        <authorList>
            <person name="Gouzy J."/>
            <person name="Langlade N."/>
            <person name="Munos S."/>
        </authorList>
    </citation>
    <scope>NUCLEOTIDE SEQUENCE</scope>
    <source>
        <tissue evidence="2">Leaves</tissue>
    </source>
</reference>
<proteinExistence type="predicted"/>
<evidence type="ECO:0000313" key="3">
    <source>
        <dbReference type="Proteomes" id="UP000215914"/>
    </source>
</evidence>
<name>A0A9K3HFV9_HELAN</name>
<dbReference type="Proteomes" id="UP000215914">
    <property type="component" value="Unassembled WGS sequence"/>
</dbReference>
<dbReference type="PANTHER" id="PTHR15140">
    <property type="entry name" value="TUBULIN-SPECIFIC CHAPERONE E"/>
    <property type="match status" value="1"/>
</dbReference>
<comment type="caution">
    <text evidence="2">The sequence shown here is derived from an EMBL/GenBank/DDBJ whole genome shotgun (WGS) entry which is preliminary data.</text>
</comment>
<organism evidence="2 3">
    <name type="scientific">Helianthus annuus</name>
    <name type="common">Common sunflower</name>
    <dbReference type="NCBI Taxonomy" id="4232"/>
    <lineage>
        <taxon>Eukaryota</taxon>
        <taxon>Viridiplantae</taxon>
        <taxon>Streptophyta</taxon>
        <taxon>Embryophyta</taxon>
        <taxon>Tracheophyta</taxon>
        <taxon>Spermatophyta</taxon>
        <taxon>Magnoliopsida</taxon>
        <taxon>eudicotyledons</taxon>
        <taxon>Gunneridae</taxon>
        <taxon>Pentapetalae</taxon>
        <taxon>asterids</taxon>
        <taxon>campanulids</taxon>
        <taxon>Asterales</taxon>
        <taxon>Asteraceae</taxon>
        <taxon>Asteroideae</taxon>
        <taxon>Heliantheae alliance</taxon>
        <taxon>Heliantheae</taxon>
        <taxon>Helianthus</taxon>
    </lineage>
</organism>
<evidence type="ECO:0000313" key="2">
    <source>
        <dbReference type="EMBL" id="KAF5777535.1"/>
    </source>
</evidence>
<accession>A0A9K3HFV9</accession>
<protein>
    <submittedName>
        <fullName evidence="2">Uncharacterized protein</fullName>
    </submittedName>
</protein>
<dbReference type="EMBL" id="MNCJ02000327">
    <property type="protein sequence ID" value="KAF5777535.1"/>
    <property type="molecule type" value="Genomic_DNA"/>
</dbReference>
<evidence type="ECO:0000256" key="1">
    <source>
        <dbReference type="SAM" id="MobiDB-lite"/>
    </source>
</evidence>
<dbReference type="PANTHER" id="PTHR15140:SF37">
    <property type="entry name" value="UBIQUITIN-LIKE DOMAIN-CONTAINING PROTEIN"/>
    <property type="match status" value="1"/>
</dbReference>
<dbReference type="SUPFAM" id="SSF52047">
    <property type="entry name" value="RNI-like"/>
    <property type="match status" value="1"/>
</dbReference>
<dbReference type="AlphaFoldDB" id="A0A9K3HFV9"/>
<sequence length="172" mass="19599">MTRLILGDPFKQNGQPARPVNNPQHQDYPTIISSRKNIVVPKTVWNMLNLRHLYIKSGENIMEDPSFLQVTEKDGPSVLASFQTLSQVSPRSCHNIFSRTPNLRKLGFYGPLISTLGDLNFPNLGSLVRLQKLKLLNTFSYPKATRSCNPIMFPEKLRKLTLLNTGMDWNEM</sequence>
<feature type="region of interest" description="Disordered" evidence="1">
    <location>
        <begin position="1"/>
        <end position="26"/>
    </location>
</feature>
<reference evidence="2" key="1">
    <citation type="journal article" date="2017" name="Nature">
        <title>The sunflower genome provides insights into oil metabolism, flowering and Asterid evolution.</title>
        <authorList>
            <person name="Badouin H."/>
            <person name="Gouzy J."/>
            <person name="Grassa C.J."/>
            <person name="Murat F."/>
            <person name="Staton S.E."/>
            <person name="Cottret L."/>
            <person name="Lelandais-Briere C."/>
            <person name="Owens G.L."/>
            <person name="Carrere S."/>
            <person name="Mayjonade B."/>
            <person name="Legrand L."/>
            <person name="Gill N."/>
            <person name="Kane N.C."/>
            <person name="Bowers J.E."/>
            <person name="Hubner S."/>
            <person name="Bellec A."/>
            <person name="Berard A."/>
            <person name="Berges H."/>
            <person name="Blanchet N."/>
            <person name="Boniface M.C."/>
            <person name="Brunel D."/>
            <person name="Catrice O."/>
            <person name="Chaidir N."/>
            <person name="Claudel C."/>
            <person name="Donnadieu C."/>
            <person name="Faraut T."/>
            <person name="Fievet G."/>
            <person name="Helmstetter N."/>
            <person name="King M."/>
            <person name="Knapp S.J."/>
            <person name="Lai Z."/>
            <person name="Le Paslier M.C."/>
            <person name="Lippi Y."/>
            <person name="Lorenzon L."/>
            <person name="Mandel J.R."/>
            <person name="Marage G."/>
            <person name="Marchand G."/>
            <person name="Marquand E."/>
            <person name="Bret-Mestries E."/>
            <person name="Morien E."/>
            <person name="Nambeesan S."/>
            <person name="Nguyen T."/>
            <person name="Pegot-Espagnet P."/>
            <person name="Pouilly N."/>
            <person name="Raftis F."/>
            <person name="Sallet E."/>
            <person name="Schiex T."/>
            <person name="Thomas J."/>
            <person name="Vandecasteele C."/>
            <person name="Vares D."/>
            <person name="Vear F."/>
            <person name="Vautrin S."/>
            <person name="Crespi M."/>
            <person name="Mangin B."/>
            <person name="Burke J.M."/>
            <person name="Salse J."/>
            <person name="Munos S."/>
            <person name="Vincourt P."/>
            <person name="Rieseberg L.H."/>
            <person name="Langlade N.B."/>
        </authorList>
    </citation>
    <scope>NUCLEOTIDE SEQUENCE</scope>
    <source>
        <tissue evidence="2">Leaves</tissue>
    </source>
</reference>